<feature type="transmembrane region" description="Helical" evidence="17">
    <location>
        <begin position="465"/>
        <end position="484"/>
    </location>
</feature>
<dbReference type="GO" id="GO:0007338">
    <property type="term" value="P:single fertilization"/>
    <property type="evidence" value="ECO:0007669"/>
    <property type="project" value="TreeGrafter"/>
</dbReference>
<organism evidence="19 20">
    <name type="scientific">Cirrhinus molitorella</name>
    <name type="common">mud carp</name>
    <dbReference type="NCBI Taxonomy" id="172907"/>
    <lineage>
        <taxon>Eukaryota</taxon>
        <taxon>Metazoa</taxon>
        <taxon>Chordata</taxon>
        <taxon>Craniata</taxon>
        <taxon>Vertebrata</taxon>
        <taxon>Euteleostomi</taxon>
        <taxon>Actinopterygii</taxon>
        <taxon>Neopterygii</taxon>
        <taxon>Teleostei</taxon>
        <taxon>Ostariophysi</taxon>
        <taxon>Cypriniformes</taxon>
        <taxon>Cyprinidae</taxon>
        <taxon>Labeoninae</taxon>
        <taxon>Labeonini</taxon>
        <taxon>Cirrhinus</taxon>
    </lineage>
</organism>
<keyword evidence="3" id="KW-1003">Cell membrane</keyword>
<evidence type="ECO:0000256" key="11">
    <source>
        <dbReference type="ARBA" id="ARBA00023065"/>
    </source>
</evidence>
<dbReference type="FunFam" id="1.25.40.20:FF:000157">
    <property type="entry name" value="short transient receptor potential channel 6 isoform X1"/>
    <property type="match status" value="1"/>
</dbReference>
<keyword evidence="10" id="KW-0040">ANK repeat</keyword>
<keyword evidence="9 17" id="KW-1133">Transmembrane helix</keyword>
<evidence type="ECO:0000256" key="5">
    <source>
        <dbReference type="ARBA" id="ARBA00022673"/>
    </source>
</evidence>
<feature type="transmembrane region" description="Helical" evidence="17">
    <location>
        <begin position="691"/>
        <end position="713"/>
    </location>
</feature>
<dbReference type="SMART" id="SM00248">
    <property type="entry name" value="ANK"/>
    <property type="match status" value="3"/>
</dbReference>
<feature type="region of interest" description="Disordered" evidence="16">
    <location>
        <begin position="79"/>
        <end position="101"/>
    </location>
</feature>
<dbReference type="GO" id="GO:0070679">
    <property type="term" value="F:inositol 1,4,5 trisphosphate binding"/>
    <property type="evidence" value="ECO:0007669"/>
    <property type="project" value="TreeGrafter"/>
</dbReference>
<feature type="transmembrane region" description="Helical" evidence="17">
    <location>
        <begin position="734"/>
        <end position="750"/>
    </location>
</feature>
<feature type="domain" description="Transient receptor ion channel" evidence="18">
    <location>
        <begin position="310"/>
        <end position="372"/>
    </location>
</feature>
<dbReference type="EMBL" id="JAUYZG010000013">
    <property type="protein sequence ID" value="KAK2890770.1"/>
    <property type="molecule type" value="Genomic_DNA"/>
</dbReference>
<keyword evidence="12 17" id="KW-0472">Membrane</keyword>
<dbReference type="InterPro" id="IPR002110">
    <property type="entry name" value="Ankyrin_rpt"/>
</dbReference>
<evidence type="ECO:0000256" key="10">
    <source>
        <dbReference type="ARBA" id="ARBA00023043"/>
    </source>
</evidence>
<dbReference type="InterPro" id="IPR013555">
    <property type="entry name" value="TRP_dom"/>
</dbReference>
<feature type="compositionally biased region" description="Basic and acidic residues" evidence="16">
    <location>
        <begin position="882"/>
        <end position="898"/>
    </location>
</feature>
<evidence type="ECO:0000256" key="6">
    <source>
        <dbReference type="ARBA" id="ARBA00022692"/>
    </source>
</evidence>
<reference evidence="19" key="1">
    <citation type="submission" date="2023-08" db="EMBL/GenBank/DDBJ databases">
        <title>Chromosome-level Genome Assembly of mud carp (Cirrhinus molitorella).</title>
        <authorList>
            <person name="Liu H."/>
        </authorList>
    </citation>
    <scope>NUCLEOTIDE SEQUENCE</scope>
    <source>
        <strain evidence="19">Prfri</strain>
        <tissue evidence="19">Muscle</tissue>
    </source>
</reference>
<dbReference type="Gene3D" id="1.10.287.70">
    <property type="match status" value="1"/>
</dbReference>
<evidence type="ECO:0000256" key="8">
    <source>
        <dbReference type="ARBA" id="ARBA00022837"/>
    </source>
</evidence>
<dbReference type="Pfam" id="PF12796">
    <property type="entry name" value="Ank_2"/>
    <property type="match status" value="1"/>
</dbReference>
<keyword evidence="14" id="KW-0407">Ion channel</keyword>
<dbReference type="GO" id="GO:0051480">
    <property type="term" value="P:regulation of cytosolic calcium ion concentration"/>
    <property type="evidence" value="ECO:0007669"/>
    <property type="project" value="TreeGrafter"/>
</dbReference>
<evidence type="ECO:0000256" key="4">
    <source>
        <dbReference type="ARBA" id="ARBA00022568"/>
    </source>
</evidence>
<feature type="region of interest" description="Disordered" evidence="16">
    <location>
        <begin position="858"/>
        <end position="898"/>
    </location>
</feature>
<evidence type="ECO:0000256" key="7">
    <source>
        <dbReference type="ARBA" id="ARBA00022737"/>
    </source>
</evidence>
<dbReference type="SMART" id="SM01420">
    <property type="entry name" value="TRP_2"/>
    <property type="match status" value="1"/>
</dbReference>
<feature type="transmembrane region" description="Helical" evidence="17">
    <location>
        <begin position="582"/>
        <end position="604"/>
    </location>
</feature>
<evidence type="ECO:0000256" key="15">
    <source>
        <dbReference type="ARBA" id="ARBA00036634"/>
    </source>
</evidence>
<feature type="transmembrane region" description="Helical" evidence="17">
    <location>
        <begin position="496"/>
        <end position="516"/>
    </location>
</feature>
<evidence type="ECO:0000313" key="19">
    <source>
        <dbReference type="EMBL" id="KAK2890770.1"/>
    </source>
</evidence>
<keyword evidence="2" id="KW-0813">Transport</keyword>
<keyword evidence="4" id="KW-0109">Calcium transport</keyword>
<accession>A0AA88TKK9</accession>
<dbReference type="InterPro" id="IPR005821">
    <property type="entry name" value="Ion_trans_dom"/>
</dbReference>
<keyword evidence="11" id="KW-0406">Ion transport</keyword>
<proteinExistence type="predicted"/>
<feature type="transmembrane region" description="Helical" evidence="17">
    <location>
        <begin position="762"/>
        <end position="781"/>
    </location>
</feature>
<comment type="subcellular location">
    <subcellularLocation>
        <location evidence="1">Cell membrane</location>
        <topology evidence="1">Multi-pass membrane protein</topology>
    </subcellularLocation>
</comment>
<keyword evidence="13" id="KW-0325">Glycoprotein</keyword>
<gene>
    <name evidence="19" type="ORF">Q8A67_013413</name>
</gene>
<comment type="caution">
    <text evidence="19">The sequence shown here is derived from an EMBL/GenBank/DDBJ whole genome shotgun (WGS) entry which is preliminary data.</text>
</comment>
<dbReference type="PANTHER" id="PTHR10117">
    <property type="entry name" value="TRANSIENT RECEPTOR POTENTIAL CHANNEL"/>
    <property type="match status" value="1"/>
</dbReference>
<keyword evidence="5" id="KW-0107">Calcium channel</keyword>
<evidence type="ECO:0000259" key="18">
    <source>
        <dbReference type="SMART" id="SM01420"/>
    </source>
</evidence>
<sequence>MSDEGEGLRASSSSPSPPASPTPAGQTHLPQPPRPLKRRASAPLPLTYTRARDASPRDLLDLIGRSPARLGRCCALSPARDGLQNRGQLRRSPHRPDDERLSPEELIETPQSCAPPYTLEVMHRRHTTLREKGRRQAIRGPAYMFNERGTSLTAEEERFLDAAEYGNIPVVRKMLDESKTLNFNCVDYMGQNALQLAVGNEHLEVTELLLKKDGMARVGDALLLAISKGYVRIVEAILAHPAFAGGLRLTLSPLEQELRDDDFYAYDEDGTRFSHDVTPVILAAHCQEYEIVHILLMKGARIERPHDYFCKCYECTEKQRRDSFSHSRSRMNAYKGLASAAYLSLSSEDPVLTALELSNELARLANIETEFKNDYRKLSMQCKDFVVGVLDLCRDTEEVEAILNGDVDQNPPTEHQRPCLSRIKLSIKYEVKKFVAHPNCQQQLLTIWYENLSGLRQQSIGVKCLTVLGVTVGLPFLAIAYWIMPCSKLGQILRSPFMKFVAHAVSFTIFLGLLVLNASDRFEGVKNLPNETITDHPRQVFRVKTTQFSWTELLIMKWVLGMIWSECKEIWADGPREYVMHLWNVLDFGMLSIFVASFTARFMAFLKASKAQLYVDLHVPNHDISNASLPADIAYFTYARNRWRPSDPQIISEGLYAIAVVLSFSRIAYILPANESFGPLQISLGRTVKDIFKFMVIFIMVFVAFMIGMFNLYSYYLGAKYNPAFTTVEESFKTLFWSIFGLSEVISVVLKYDHKFIENIGYVLYGVYNVTMVVVLLNMLIAMINSSYQEIEEDADVEWKFARAKLWLSYFDEGRTLPAPFNLVPTPKSFYYLIIRIKSCLIRLCKGKGHRHNNELEMGMLNSRPKPGRRQEGLGAGGARWDPGHSRNDNPRWSPQREEPWRSRWKIMKRLIKRYVLKAQVDRENDEVNEGELKEIKQDISSLRYELLEEKSQATGELADLIQQLSDKFGRNAKKQP</sequence>
<feature type="region of interest" description="Disordered" evidence="16">
    <location>
        <begin position="1"/>
        <end position="50"/>
    </location>
</feature>
<dbReference type="NCBIfam" id="TIGR00870">
    <property type="entry name" value="trp"/>
    <property type="match status" value="1"/>
</dbReference>
<dbReference type="Pfam" id="PF08344">
    <property type="entry name" value="TRP_2"/>
    <property type="match status" value="1"/>
</dbReference>
<dbReference type="GO" id="GO:0015279">
    <property type="term" value="F:store-operated calcium channel activity"/>
    <property type="evidence" value="ECO:0007669"/>
    <property type="project" value="TreeGrafter"/>
</dbReference>
<evidence type="ECO:0000256" key="2">
    <source>
        <dbReference type="ARBA" id="ARBA00022448"/>
    </source>
</evidence>
<dbReference type="PRINTS" id="PR01097">
    <property type="entry name" value="TRNSRECEPTRP"/>
</dbReference>
<dbReference type="Pfam" id="PF00520">
    <property type="entry name" value="Ion_trans"/>
    <property type="match status" value="1"/>
</dbReference>
<evidence type="ECO:0000256" key="12">
    <source>
        <dbReference type="ARBA" id="ARBA00023136"/>
    </source>
</evidence>
<protein>
    <recommendedName>
        <fullName evidence="18">Transient receptor ion channel domain-containing protein</fullName>
    </recommendedName>
</protein>
<comment type="catalytic activity">
    <reaction evidence="15">
        <text>Ca(2+)(in) = Ca(2+)(out)</text>
        <dbReference type="Rhea" id="RHEA:29671"/>
        <dbReference type="ChEBI" id="CHEBI:29108"/>
    </reaction>
</comment>
<keyword evidence="8" id="KW-0106">Calcium</keyword>
<evidence type="ECO:0000256" key="3">
    <source>
        <dbReference type="ARBA" id="ARBA00022475"/>
    </source>
</evidence>
<name>A0AA88TKK9_9TELE</name>
<evidence type="ECO:0000256" key="16">
    <source>
        <dbReference type="SAM" id="MobiDB-lite"/>
    </source>
</evidence>
<evidence type="ECO:0000313" key="20">
    <source>
        <dbReference type="Proteomes" id="UP001187343"/>
    </source>
</evidence>
<dbReference type="GO" id="GO:0005886">
    <property type="term" value="C:plasma membrane"/>
    <property type="evidence" value="ECO:0007669"/>
    <property type="project" value="UniProtKB-SubCell"/>
</dbReference>
<dbReference type="Gene3D" id="1.25.40.20">
    <property type="entry name" value="Ankyrin repeat-containing domain"/>
    <property type="match status" value="1"/>
</dbReference>
<keyword evidence="7" id="KW-0677">Repeat</keyword>
<evidence type="ECO:0000256" key="9">
    <source>
        <dbReference type="ARBA" id="ARBA00022989"/>
    </source>
</evidence>
<dbReference type="InterPro" id="IPR036770">
    <property type="entry name" value="Ankyrin_rpt-contain_sf"/>
</dbReference>
<evidence type="ECO:0000256" key="14">
    <source>
        <dbReference type="ARBA" id="ARBA00023303"/>
    </source>
</evidence>
<dbReference type="PANTHER" id="PTHR10117:SF9">
    <property type="entry name" value="SHORT TRANSIENT RECEPTOR POTENTIAL CHANNEL 7"/>
    <property type="match status" value="1"/>
</dbReference>
<keyword evidence="6 17" id="KW-0812">Transmembrane</keyword>
<dbReference type="AlphaFoldDB" id="A0AA88TKK9"/>
<dbReference type="GO" id="GO:0034703">
    <property type="term" value="C:cation channel complex"/>
    <property type="evidence" value="ECO:0007669"/>
    <property type="project" value="TreeGrafter"/>
</dbReference>
<evidence type="ECO:0000256" key="17">
    <source>
        <dbReference type="SAM" id="Phobius"/>
    </source>
</evidence>
<dbReference type="SUPFAM" id="SSF48403">
    <property type="entry name" value="Ankyrin repeat"/>
    <property type="match status" value="1"/>
</dbReference>
<keyword evidence="20" id="KW-1185">Reference proteome</keyword>
<dbReference type="InterPro" id="IPR002153">
    <property type="entry name" value="TRPC_channel"/>
</dbReference>
<evidence type="ECO:0000256" key="1">
    <source>
        <dbReference type="ARBA" id="ARBA00004651"/>
    </source>
</evidence>
<evidence type="ECO:0000256" key="13">
    <source>
        <dbReference type="ARBA" id="ARBA00023180"/>
    </source>
</evidence>
<dbReference type="Proteomes" id="UP001187343">
    <property type="component" value="Unassembled WGS sequence"/>
</dbReference>
<dbReference type="FunFam" id="1.10.287.70:FF:000041">
    <property type="entry name" value="Transient receptor potential cation channel subfamily C member 7"/>
    <property type="match status" value="1"/>
</dbReference>